<gene>
    <name evidence="15" type="primary">ftsH</name>
    <name evidence="18" type="ORF">EDD52_10533</name>
</gene>
<keyword evidence="18" id="KW-0131">Cell cycle</keyword>
<evidence type="ECO:0000256" key="2">
    <source>
        <dbReference type="ARBA" id="ARBA00010044"/>
    </source>
</evidence>
<keyword evidence="12 15" id="KW-0482">Metalloprotease</keyword>
<evidence type="ECO:0000256" key="1">
    <source>
        <dbReference type="ARBA" id="ARBA00004370"/>
    </source>
</evidence>
<evidence type="ECO:0000256" key="15">
    <source>
        <dbReference type="HAMAP-Rule" id="MF_01458"/>
    </source>
</evidence>
<feature type="binding site" evidence="15">
    <location>
        <position position="510"/>
    </location>
    <ligand>
        <name>Zn(2+)</name>
        <dbReference type="ChEBI" id="CHEBI:29105"/>
        <note>catalytic</note>
    </ligand>
</feature>
<dbReference type="Pfam" id="PF06480">
    <property type="entry name" value="FtsH_ext"/>
    <property type="match status" value="1"/>
</dbReference>
<evidence type="ECO:0000256" key="8">
    <source>
        <dbReference type="ARBA" id="ARBA00022801"/>
    </source>
</evidence>
<dbReference type="GO" id="GO:0030163">
    <property type="term" value="P:protein catabolic process"/>
    <property type="evidence" value="ECO:0007669"/>
    <property type="project" value="UniProtKB-UniRule"/>
</dbReference>
<dbReference type="SUPFAM" id="SSF140990">
    <property type="entry name" value="FtsH protease domain-like"/>
    <property type="match status" value="1"/>
</dbReference>
<keyword evidence="18" id="KW-0132">Cell division</keyword>
<dbReference type="Gene3D" id="3.40.50.300">
    <property type="entry name" value="P-loop containing nucleotide triphosphate hydrolases"/>
    <property type="match status" value="1"/>
</dbReference>
<sequence>MPNDKPGKPPKDDLKRQGILVAFWALIFGALAFSSLTSYDGGAEVVSYSEIKGMINEGEVTSAVLEEHAITVSLGDDPAVDPQFYRAVTPAQDDPDLLPLLEEKGVKITAEEPASVSIFSYLLPWILILAVYFWFQRRMLGQMGGGLGAGGVGGLFSGRFSKPSEPARRTTFDDVAGQDQAKKEVAELVEFLREPERFQKVGAEVPHGVLLMGPPGTGKTLLAKALAGEADVPFFSTSGSEFIEVFVGVGAGRVRKMFEAARKAAPSVIFIDELDSIGRTRGTGLGGGHDEREQTLNQILAELDGFEGKEAVVVLAATNRPDVLDPALLRPGRFDRHVELNLPDKDARRAILGIHAKPLPLADPADLDTIAAGTPGFSGADLKNLLNEAAIQAARRHAATITAADLGEARDKVMMGTVRTLAIQPDEKHRLAVHESGHTAAAYFTPGTDPLYKVTIIPRGRSLGGTHMLEREEHHTLSEEYLHAQLVVLLAGRAAEKHLIGSVSSGADDDIKRATALARSMVARWGMSEEIGPVDLRQSDDHPFLGQSMAQPRAHADQTAARVDSAVTELLKEAEAEAIATIAGNEKGVLSLIRELEAKEVLDFAEIEACLKPVASVVRPLTRRSDDTAGTQ</sequence>
<dbReference type="GO" id="GO:0005886">
    <property type="term" value="C:plasma membrane"/>
    <property type="evidence" value="ECO:0007669"/>
    <property type="project" value="UniProtKB-SubCell"/>
</dbReference>
<evidence type="ECO:0000256" key="13">
    <source>
        <dbReference type="ARBA" id="ARBA00023136"/>
    </source>
</evidence>
<feature type="binding site" evidence="15">
    <location>
        <begin position="213"/>
        <end position="220"/>
    </location>
    <ligand>
        <name>ATP</name>
        <dbReference type="ChEBI" id="CHEBI:30616"/>
    </ligand>
</feature>
<dbReference type="FunFam" id="1.10.8.60:FF:000001">
    <property type="entry name" value="ATP-dependent zinc metalloprotease FtsH"/>
    <property type="match status" value="1"/>
</dbReference>
<comment type="similarity">
    <text evidence="16">Belongs to the AAA ATPase family.</text>
</comment>
<dbReference type="InterPro" id="IPR011546">
    <property type="entry name" value="Pept_M41_FtsH_extracell"/>
</dbReference>
<protein>
    <recommendedName>
        <fullName evidence="15">ATP-dependent zinc metalloprotease FtsH</fullName>
        <ecNumber evidence="15">3.4.24.-</ecNumber>
    </recommendedName>
</protein>
<evidence type="ECO:0000256" key="7">
    <source>
        <dbReference type="ARBA" id="ARBA00022741"/>
    </source>
</evidence>
<organism evidence="18 19">
    <name type="scientific">Primorskyibacter sedentarius</name>
    <dbReference type="NCBI Taxonomy" id="745311"/>
    <lineage>
        <taxon>Bacteria</taxon>
        <taxon>Pseudomonadati</taxon>
        <taxon>Pseudomonadota</taxon>
        <taxon>Alphaproteobacteria</taxon>
        <taxon>Rhodobacterales</taxon>
        <taxon>Roseobacteraceae</taxon>
        <taxon>Primorskyibacter</taxon>
    </lineage>
</organism>
<evidence type="ECO:0000256" key="14">
    <source>
        <dbReference type="ARBA" id="ARBA00061570"/>
    </source>
</evidence>
<feature type="binding site" evidence="15">
    <location>
        <position position="438"/>
    </location>
    <ligand>
        <name>Zn(2+)</name>
        <dbReference type="ChEBI" id="CHEBI:29105"/>
        <note>catalytic</note>
    </ligand>
</feature>
<dbReference type="FunFam" id="1.20.58.760:FF:000001">
    <property type="entry name" value="ATP-dependent zinc metalloprotease FtsH"/>
    <property type="match status" value="1"/>
</dbReference>
<dbReference type="RefSeq" id="WP_132244212.1">
    <property type="nucleotide sequence ID" value="NZ_SLZU01000005.1"/>
</dbReference>
<dbReference type="FunFam" id="3.40.50.300:FF:000001">
    <property type="entry name" value="ATP-dependent zinc metalloprotease FtsH"/>
    <property type="match status" value="1"/>
</dbReference>
<dbReference type="InterPro" id="IPR003960">
    <property type="entry name" value="ATPase_AAA_CS"/>
</dbReference>
<keyword evidence="5 15" id="KW-0812">Transmembrane</keyword>
<dbReference type="Gene3D" id="3.30.720.210">
    <property type="match status" value="1"/>
</dbReference>
<dbReference type="Pfam" id="PF00004">
    <property type="entry name" value="AAA"/>
    <property type="match status" value="1"/>
</dbReference>
<keyword evidence="4 15" id="KW-0645">Protease</keyword>
<dbReference type="GO" id="GO:0004176">
    <property type="term" value="F:ATP-dependent peptidase activity"/>
    <property type="evidence" value="ECO:0007669"/>
    <property type="project" value="InterPro"/>
</dbReference>
<dbReference type="NCBIfam" id="TIGR01241">
    <property type="entry name" value="FtsH_fam"/>
    <property type="match status" value="1"/>
</dbReference>
<comment type="caution">
    <text evidence="18">The sequence shown here is derived from an EMBL/GenBank/DDBJ whole genome shotgun (WGS) entry which is preliminary data.</text>
</comment>
<evidence type="ECO:0000256" key="10">
    <source>
        <dbReference type="ARBA" id="ARBA00022840"/>
    </source>
</evidence>
<keyword evidence="19" id="KW-1185">Reference proteome</keyword>
<dbReference type="CDD" id="cd19501">
    <property type="entry name" value="RecA-like_FtsH"/>
    <property type="match status" value="1"/>
</dbReference>
<name>A0A4R3JGP3_9RHOB</name>
<dbReference type="InterPro" id="IPR003959">
    <property type="entry name" value="ATPase_AAA_core"/>
</dbReference>
<feature type="active site" evidence="15">
    <location>
        <position position="435"/>
    </location>
</feature>
<comment type="function">
    <text evidence="15">Acts as a processive, ATP-dependent zinc metallopeptidase for both cytoplasmic and membrane proteins. Plays a role in the quality control of integral membrane proteins.</text>
</comment>
<comment type="subunit">
    <text evidence="15">Homohexamer.</text>
</comment>
<comment type="subcellular location">
    <subcellularLocation>
        <location evidence="15">Cell membrane</location>
        <topology evidence="15">Multi-pass membrane protein</topology>
        <orientation evidence="15">Cytoplasmic side</orientation>
    </subcellularLocation>
    <subcellularLocation>
        <location evidence="1">Membrane</location>
    </subcellularLocation>
</comment>
<keyword evidence="11 15" id="KW-1133">Transmembrane helix</keyword>
<dbReference type="GO" id="GO:0008270">
    <property type="term" value="F:zinc ion binding"/>
    <property type="evidence" value="ECO:0007669"/>
    <property type="project" value="UniProtKB-UniRule"/>
</dbReference>
<evidence type="ECO:0000259" key="17">
    <source>
        <dbReference type="SMART" id="SM00382"/>
    </source>
</evidence>
<dbReference type="GO" id="GO:0005524">
    <property type="term" value="F:ATP binding"/>
    <property type="evidence" value="ECO:0007669"/>
    <property type="project" value="UniProtKB-UniRule"/>
</dbReference>
<feature type="transmembrane region" description="Helical" evidence="15">
    <location>
        <begin position="20"/>
        <end position="39"/>
    </location>
</feature>
<dbReference type="EC" id="3.4.24.-" evidence="15"/>
<dbReference type="Gene3D" id="1.20.58.760">
    <property type="entry name" value="Peptidase M41"/>
    <property type="match status" value="1"/>
</dbReference>
<dbReference type="InterPro" id="IPR037219">
    <property type="entry name" value="Peptidase_M41-like"/>
</dbReference>
<dbReference type="InterPro" id="IPR041569">
    <property type="entry name" value="AAA_lid_3"/>
</dbReference>
<dbReference type="GO" id="GO:0051301">
    <property type="term" value="P:cell division"/>
    <property type="evidence" value="ECO:0007669"/>
    <property type="project" value="UniProtKB-KW"/>
</dbReference>
<feature type="transmembrane region" description="Helical" evidence="15">
    <location>
        <begin position="118"/>
        <end position="135"/>
    </location>
</feature>
<evidence type="ECO:0000256" key="5">
    <source>
        <dbReference type="ARBA" id="ARBA00022692"/>
    </source>
</evidence>
<evidence type="ECO:0000313" key="18">
    <source>
        <dbReference type="EMBL" id="TCS64473.1"/>
    </source>
</evidence>
<comment type="similarity">
    <text evidence="2 15">In the C-terminal section; belongs to the peptidase M41 family.</text>
</comment>
<keyword evidence="13 15" id="KW-0472">Membrane</keyword>
<feature type="binding site" evidence="15">
    <location>
        <position position="434"/>
    </location>
    <ligand>
        <name>Zn(2+)</name>
        <dbReference type="ChEBI" id="CHEBI:29105"/>
        <note>catalytic</note>
    </ligand>
</feature>
<keyword evidence="10 15" id="KW-0067">ATP-binding</keyword>
<dbReference type="InterPro" id="IPR000642">
    <property type="entry name" value="Peptidase_M41"/>
</dbReference>
<dbReference type="PROSITE" id="PS00674">
    <property type="entry name" value="AAA"/>
    <property type="match status" value="1"/>
</dbReference>
<dbReference type="InterPro" id="IPR005936">
    <property type="entry name" value="FtsH"/>
</dbReference>
<dbReference type="GO" id="GO:0004222">
    <property type="term" value="F:metalloendopeptidase activity"/>
    <property type="evidence" value="ECO:0007669"/>
    <property type="project" value="InterPro"/>
</dbReference>
<evidence type="ECO:0000256" key="6">
    <source>
        <dbReference type="ARBA" id="ARBA00022723"/>
    </source>
</evidence>
<dbReference type="GO" id="GO:0006508">
    <property type="term" value="P:proteolysis"/>
    <property type="evidence" value="ECO:0007669"/>
    <property type="project" value="UniProtKB-KW"/>
</dbReference>
<dbReference type="SUPFAM" id="SSF52540">
    <property type="entry name" value="P-loop containing nucleoside triphosphate hydrolases"/>
    <property type="match status" value="1"/>
</dbReference>
<evidence type="ECO:0000256" key="3">
    <source>
        <dbReference type="ARBA" id="ARBA00022475"/>
    </source>
</evidence>
<keyword evidence="3 15" id="KW-1003">Cell membrane</keyword>
<dbReference type="InterPro" id="IPR003593">
    <property type="entry name" value="AAA+_ATPase"/>
</dbReference>
<keyword evidence="6 15" id="KW-0479">Metal-binding</keyword>
<dbReference type="GO" id="GO:0016887">
    <property type="term" value="F:ATP hydrolysis activity"/>
    <property type="evidence" value="ECO:0007669"/>
    <property type="project" value="UniProtKB-UniRule"/>
</dbReference>
<evidence type="ECO:0000313" key="19">
    <source>
        <dbReference type="Proteomes" id="UP000295696"/>
    </source>
</evidence>
<dbReference type="PANTHER" id="PTHR23076:SF97">
    <property type="entry name" value="ATP-DEPENDENT ZINC METALLOPROTEASE YME1L1"/>
    <property type="match status" value="1"/>
</dbReference>
<dbReference type="Pfam" id="PF01434">
    <property type="entry name" value="Peptidase_M41"/>
    <property type="match status" value="1"/>
</dbReference>
<dbReference type="EMBL" id="SLZU01000005">
    <property type="protein sequence ID" value="TCS64473.1"/>
    <property type="molecule type" value="Genomic_DNA"/>
</dbReference>
<evidence type="ECO:0000256" key="4">
    <source>
        <dbReference type="ARBA" id="ARBA00022670"/>
    </source>
</evidence>
<accession>A0A4R3JGP3</accession>
<dbReference type="SMART" id="SM00382">
    <property type="entry name" value="AAA"/>
    <property type="match status" value="1"/>
</dbReference>
<evidence type="ECO:0000256" key="11">
    <source>
        <dbReference type="ARBA" id="ARBA00022989"/>
    </source>
</evidence>
<dbReference type="Gene3D" id="1.10.8.60">
    <property type="match status" value="1"/>
</dbReference>
<evidence type="ECO:0000256" key="16">
    <source>
        <dbReference type="RuleBase" id="RU003651"/>
    </source>
</evidence>
<evidence type="ECO:0000256" key="9">
    <source>
        <dbReference type="ARBA" id="ARBA00022833"/>
    </source>
</evidence>
<keyword evidence="7 15" id="KW-0547">Nucleotide-binding</keyword>
<dbReference type="Pfam" id="PF17862">
    <property type="entry name" value="AAA_lid_3"/>
    <property type="match status" value="1"/>
</dbReference>
<dbReference type="Proteomes" id="UP000295696">
    <property type="component" value="Unassembled WGS sequence"/>
</dbReference>
<evidence type="ECO:0000256" key="12">
    <source>
        <dbReference type="ARBA" id="ARBA00023049"/>
    </source>
</evidence>
<proteinExistence type="inferred from homology"/>
<dbReference type="HAMAP" id="MF_01458">
    <property type="entry name" value="FtsH"/>
    <property type="match status" value="1"/>
</dbReference>
<feature type="domain" description="AAA+ ATPase" evidence="17">
    <location>
        <begin position="205"/>
        <end position="344"/>
    </location>
</feature>
<comment type="similarity">
    <text evidence="14 15">In the central section; belongs to the AAA ATPase family.</text>
</comment>
<dbReference type="PANTHER" id="PTHR23076">
    <property type="entry name" value="METALLOPROTEASE M41 FTSH"/>
    <property type="match status" value="1"/>
</dbReference>
<keyword evidence="9 15" id="KW-0862">Zinc</keyword>
<dbReference type="AlphaFoldDB" id="A0A4R3JGP3"/>
<comment type="cofactor">
    <cofactor evidence="15">
        <name>Zn(2+)</name>
        <dbReference type="ChEBI" id="CHEBI:29105"/>
    </cofactor>
    <text evidence="15">Binds 1 zinc ion per subunit.</text>
</comment>
<reference evidence="18 19" key="1">
    <citation type="submission" date="2019-03" db="EMBL/GenBank/DDBJ databases">
        <title>Genomic Encyclopedia of Type Strains, Phase IV (KMG-IV): sequencing the most valuable type-strain genomes for metagenomic binning, comparative biology and taxonomic classification.</title>
        <authorList>
            <person name="Goeker M."/>
        </authorList>
    </citation>
    <scope>NUCLEOTIDE SEQUENCE [LARGE SCALE GENOMIC DNA]</scope>
    <source>
        <strain evidence="18 19">DSM 104836</strain>
    </source>
</reference>
<keyword evidence="8 15" id="KW-0378">Hydrolase</keyword>
<dbReference type="InterPro" id="IPR027417">
    <property type="entry name" value="P-loop_NTPase"/>
</dbReference>
<dbReference type="OrthoDB" id="9809379at2"/>